<sequence length="33" mass="3974">MKEGGYNMNKFIKRFMINKAKINNGIWRRENGN</sequence>
<organism evidence="1">
    <name type="scientific">Clostridium paraputrificum</name>
    <dbReference type="NCBI Taxonomy" id="29363"/>
    <lineage>
        <taxon>Bacteria</taxon>
        <taxon>Bacillati</taxon>
        <taxon>Bacillota</taxon>
        <taxon>Clostridia</taxon>
        <taxon>Eubacteriales</taxon>
        <taxon>Clostridiaceae</taxon>
        <taxon>Clostridium</taxon>
    </lineage>
</organism>
<gene>
    <name evidence="1" type="ORF">CPLFYP93_02375</name>
</gene>
<reference evidence="1" key="1">
    <citation type="submission" date="2019-11" db="EMBL/GenBank/DDBJ databases">
        <authorList>
            <person name="Feng L."/>
        </authorList>
    </citation>
    <scope>NUCLEOTIDE SEQUENCE</scope>
    <source>
        <strain evidence="1">CParaputrificumLFYP93</strain>
    </source>
</reference>
<accession>A0A6N3F3Z1</accession>
<name>A0A6N3F3Z1_9CLOT</name>
<proteinExistence type="predicted"/>
<dbReference type="EMBL" id="CACRTV010000057">
    <property type="protein sequence ID" value="VYU46606.1"/>
    <property type="molecule type" value="Genomic_DNA"/>
</dbReference>
<evidence type="ECO:0000313" key="1">
    <source>
        <dbReference type="EMBL" id="VYU46606.1"/>
    </source>
</evidence>
<dbReference type="AlphaFoldDB" id="A0A6N3F3Z1"/>
<protein>
    <submittedName>
        <fullName evidence="1">Uncharacterized protein</fullName>
    </submittedName>
</protein>